<proteinExistence type="inferred from homology"/>
<gene>
    <name evidence="9" type="ORF">AYI68_g2372</name>
</gene>
<evidence type="ECO:0000256" key="6">
    <source>
        <dbReference type="ARBA" id="ARBA00023136"/>
    </source>
</evidence>
<accession>A0A1R0H2Y1</accession>
<evidence type="ECO:0000313" key="9">
    <source>
        <dbReference type="EMBL" id="OLY83487.1"/>
    </source>
</evidence>
<keyword evidence="6 8" id="KW-0472">Membrane</keyword>
<dbReference type="GO" id="GO:0015250">
    <property type="term" value="F:water channel activity"/>
    <property type="evidence" value="ECO:0007669"/>
    <property type="project" value="TreeGrafter"/>
</dbReference>
<feature type="transmembrane region" description="Helical" evidence="8">
    <location>
        <begin position="185"/>
        <end position="208"/>
    </location>
</feature>
<dbReference type="EMBL" id="LSSL01000879">
    <property type="protein sequence ID" value="OLY83487.1"/>
    <property type="molecule type" value="Genomic_DNA"/>
</dbReference>
<dbReference type="OrthoDB" id="3222at2759"/>
<feature type="transmembrane region" description="Helical" evidence="8">
    <location>
        <begin position="270"/>
        <end position="292"/>
    </location>
</feature>
<evidence type="ECO:0000256" key="7">
    <source>
        <dbReference type="RuleBase" id="RU000477"/>
    </source>
</evidence>
<comment type="caution">
    <text evidence="9">The sequence shown here is derived from an EMBL/GenBank/DDBJ whole genome shotgun (WGS) entry which is preliminary data.</text>
</comment>
<dbReference type="AlphaFoldDB" id="A0A1R0H2Y1"/>
<evidence type="ECO:0000256" key="2">
    <source>
        <dbReference type="ARBA" id="ARBA00006175"/>
    </source>
</evidence>
<dbReference type="GO" id="GO:0005886">
    <property type="term" value="C:plasma membrane"/>
    <property type="evidence" value="ECO:0007669"/>
    <property type="project" value="TreeGrafter"/>
</dbReference>
<dbReference type="PANTHER" id="PTHR43829:SF9">
    <property type="entry name" value="AQUAPORIN-9"/>
    <property type="match status" value="1"/>
</dbReference>
<feature type="transmembrane region" description="Helical" evidence="8">
    <location>
        <begin position="220"/>
        <end position="240"/>
    </location>
</feature>
<dbReference type="PROSITE" id="PS00221">
    <property type="entry name" value="MIP"/>
    <property type="match status" value="1"/>
</dbReference>
<dbReference type="Pfam" id="PF00230">
    <property type="entry name" value="MIP"/>
    <property type="match status" value="1"/>
</dbReference>
<name>A0A1R0H2Y1_9FUNG</name>
<reference evidence="9 10" key="1">
    <citation type="journal article" date="2016" name="Mol. Biol. Evol.">
        <title>Genome-Wide Survey of Gut Fungi (Harpellales) Reveals the First Horizontally Transferred Ubiquitin Gene from a Mosquito Host.</title>
        <authorList>
            <person name="Wang Y."/>
            <person name="White M.M."/>
            <person name="Kvist S."/>
            <person name="Moncalvo J.M."/>
        </authorList>
    </citation>
    <scope>NUCLEOTIDE SEQUENCE [LARGE SCALE GENOMIC DNA]</scope>
    <source>
        <strain evidence="9 10">ALG-7-W6</strain>
    </source>
</reference>
<evidence type="ECO:0000313" key="10">
    <source>
        <dbReference type="Proteomes" id="UP000187455"/>
    </source>
</evidence>
<keyword evidence="4 7" id="KW-0812">Transmembrane</keyword>
<dbReference type="Proteomes" id="UP000187455">
    <property type="component" value="Unassembled WGS sequence"/>
</dbReference>
<evidence type="ECO:0000256" key="5">
    <source>
        <dbReference type="ARBA" id="ARBA00022989"/>
    </source>
</evidence>
<feature type="transmembrane region" description="Helical" evidence="8">
    <location>
        <begin position="53"/>
        <end position="77"/>
    </location>
</feature>
<evidence type="ECO:0000256" key="1">
    <source>
        <dbReference type="ARBA" id="ARBA00004141"/>
    </source>
</evidence>
<sequence length="299" mass="32739">MGQETSRVVINSSLSDVSHGTQSISDSSKAKGANLRKKRFPYLYKYRYEYREYIAELVACTILLAMGISINATVTFYTTLISEYITILSLGWGFSVVASLYAISGTGGGHLNPSMTIALAVCGLFPWKKVPGFIVCQFLGCFFGSAIAYSLFVKKFNEFDGGSRQTTGPKATAAIFSSYPDPVDITWTAFYIEFCMSFILNFIIQGILENRTYPSKGIEPVVIGILVSAIVFSTAVLGSMNMNPARDLAPRVFTAFFGWGSEPFTANRHYFWVPIVAPIFGAVGGVACYELLMLPADNE</sequence>
<comment type="similarity">
    <text evidence="2 7">Belongs to the MIP/aquaporin (TC 1.A.8) family.</text>
</comment>
<keyword evidence="10" id="KW-1185">Reference proteome</keyword>
<dbReference type="InterPro" id="IPR023271">
    <property type="entry name" value="Aquaporin-like"/>
</dbReference>
<dbReference type="Gene3D" id="1.20.1080.10">
    <property type="entry name" value="Glycerol uptake facilitator protein"/>
    <property type="match status" value="1"/>
</dbReference>
<dbReference type="PANTHER" id="PTHR43829">
    <property type="entry name" value="AQUAPORIN OR AQUAGLYCEROPORIN RELATED"/>
    <property type="match status" value="1"/>
</dbReference>
<evidence type="ECO:0000256" key="8">
    <source>
        <dbReference type="SAM" id="Phobius"/>
    </source>
</evidence>
<dbReference type="STRING" id="133383.A0A1R0H2Y1"/>
<organism evidence="9 10">
    <name type="scientific">Smittium mucronatum</name>
    <dbReference type="NCBI Taxonomy" id="133383"/>
    <lineage>
        <taxon>Eukaryota</taxon>
        <taxon>Fungi</taxon>
        <taxon>Fungi incertae sedis</taxon>
        <taxon>Zoopagomycota</taxon>
        <taxon>Kickxellomycotina</taxon>
        <taxon>Harpellomycetes</taxon>
        <taxon>Harpellales</taxon>
        <taxon>Legeriomycetaceae</taxon>
        <taxon>Smittium</taxon>
    </lineage>
</organism>
<dbReference type="SUPFAM" id="SSF81338">
    <property type="entry name" value="Aquaporin-like"/>
    <property type="match status" value="1"/>
</dbReference>
<evidence type="ECO:0000256" key="4">
    <source>
        <dbReference type="ARBA" id="ARBA00022692"/>
    </source>
</evidence>
<dbReference type="GO" id="GO:0015254">
    <property type="term" value="F:glycerol channel activity"/>
    <property type="evidence" value="ECO:0007669"/>
    <property type="project" value="TreeGrafter"/>
</dbReference>
<keyword evidence="3 7" id="KW-0813">Transport</keyword>
<feature type="transmembrane region" description="Helical" evidence="8">
    <location>
        <begin position="84"/>
        <end position="104"/>
    </location>
</feature>
<protein>
    <submittedName>
        <fullName evidence="9">Aquaporin-9</fullName>
    </submittedName>
</protein>
<comment type="subcellular location">
    <subcellularLocation>
        <location evidence="1">Membrane</location>
        <topology evidence="1">Multi-pass membrane protein</topology>
    </subcellularLocation>
</comment>
<dbReference type="InterPro" id="IPR022357">
    <property type="entry name" value="MIP_CS"/>
</dbReference>
<evidence type="ECO:0000256" key="3">
    <source>
        <dbReference type="ARBA" id="ARBA00022448"/>
    </source>
</evidence>
<feature type="transmembrane region" description="Helical" evidence="8">
    <location>
        <begin position="134"/>
        <end position="152"/>
    </location>
</feature>
<dbReference type="InterPro" id="IPR000425">
    <property type="entry name" value="MIP"/>
</dbReference>
<dbReference type="PRINTS" id="PR00783">
    <property type="entry name" value="MINTRINSICP"/>
</dbReference>
<dbReference type="InterPro" id="IPR050363">
    <property type="entry name" value="MIP/Aquaporin"/>
</dbReference>
<keyword evidence="5 8" id="KW-1133">Transmembrane helix</keyword>